<feature type="transmembrane region" description="Helical" evidence="1">
    <location>
        <begin position="41"/>
        <end position="60"/>
    </location>
</feature>
<keyword evidence="1" id="KW-0472">Membrane</keyword>
<proteinExistence type="predicted"/>
<keyword evidence="1" id="KW-1133">Transmembrane helix</keyword>
<protein>
    <submittedName>
        <fullName evidence="2">Uncharacterized protein</fullName>
    </submittedName>
</protein>
<dbReference type="AlphaFoldDB" id="A0A6B3R270"/>
<evidence type="ECO:0000313" key="2">
    <source>
        <dbReference type="EMBL" id="NEV94739.1"/>
    </source>
</evidence>
<evidence type="ECO:0000313" key="3">
    <source>
        <dbReference type="Proteomes" id="UP000478505"/>
    </source>
</evidence>
<keyword evidence="3" id="KW-1185">Reference proteome</keyword>
<reference evidence="2 3" key="1">
    <citation type="submission" date="2020-02" db="EMBL/GenBank/DDBJ databases">
        <title>Flavobacteriaceae Psychroflexus bacterium YR1-1, complete genome.</title>
        <authorList>
            <person name="Li Y."/>
            <person name="Wu S."/>
        </authorList>
    </citation>
    <scope>NUCLEOTIDE SEQUENCE [LARGE SCALE GENOMIC DNA]</scope>
    <source>
        <strain evidence="2 3">YR1-1</strain>
    </source>
</reference>
<feature type="transmembrane region" description="Helical" evidence="1">
    <location>
        <begin position="7"/>
        <end position="26"/>
    </location>
</feature>
<sequence>MRLPKTIHLILIGIVMISSIGIAFQLNWNAVLDASISFKELQAFLTSVFILFLLSIGFYYKPKTMD</sequence>
<keyword evidence="1" id="KW-0812">Transmembrane</keyword>
<accession>A0A6B3R270</accession>
<evidence type="ECO:0000256" key="1">
    <source>
        <dbReference type="SAM" id="Phobius"/>
    </source>
</evidence>
<comment type="caution">
    <text evidence="2">The sequence shown here is derived from an EMBL/GenBank/DDBJ whole genome shotgun (WGS) entry which is preliminary data.</text>
</comment>
<dbReference type="Proteomes" id="UP000478505">
    <property type="component" value="Unassembled WGS sequence"/>
</dbReference>
<name>A0A6B3R270_9FLAO</name>
<organism evidence="2 3">
    <name type="scientific">Psychroflexus aurantiacus</name>
    <dbReference type="NCBI Taxonomy" id="2709310"/>
    <lineage>
        <taxon>Bacteria</taxon>
        <taxon>Pseudomonadati</taxon>
        <taxon>Bacteroidota</taxon>
        <taxon>Flavobacteriia</taxon>
        <taxon>Flavobacteriales</taxon>
        <taxon>Flavobacteriaceae</taxon>
        <taxon>Psychroflexus</taxon>
    </lineage>
</organism>
<gene>
    <name evidence="2" type="ORF">G3567_11350</name>
</gene>
<dbReference type="EMBL" id="JAAIKD010000006">
    <property type="protein sequence ID" value="NEV94739.1"/>
    <property type="molecule type" value="Genomic_DNA"/>
</dbReference>